<gene>
    <name evidence="3" type="ORF">BSL78_00754</name>
</gene>
<dbReference type="OrthoDB" id="10068144at2759"/>
<accession>A0A2G8LPY8</accession>
<protein>
    <recommendedName>
        <fullName evidence="2">Paraneoplastic antigen Ma-like C-terminal domain-containing protein</fullName>
    </recommendedName>
</protein>
<dbReference type="PANTHER" id="PTHR23095">
    <property type="entry name" value="PARANEOPLASTIC ANTIGEN"/>
    <property type="match status" value="1"/>
</dbReference>
<name>A0A2G8LPY8_STIJA</name>
<organism evidence="3 4">
    <name type="scientific">Stichopus japonicus</name>
    <name type="common">Sea cucumber</name>
    <dbReference type="NCBI Taxonomy" id="307972"/>
    <lineage>
        <taxon>Eukaryota</taxon>
        <taxon>Metazoa</taxon>
        <taxon>Echinodermata</taxon>
        <taxon>Eleutherozoa</taxon>
        <taxon>Echinozoa</taxon>
        <taxon>Holothuroidea</taxon>
        <taxon>Aspidochirotacea</taxon>
        <taxon>Aspidochirotida</taxon>
        <taxon>Stichopodidae</taxon>
        <taxon>Apostichopus</taxon>
    </lineage>
</organism>
<feature type="domain" description="Paraneoplastic antigen Ma-like C-terminal" evidence="2">
    <location>
        <begin position="53"/>
        <end position="208"/>
    </location>
</feature>
<dbReference type="PANTHER" id="PTHR23095:SF46">
    <property type="entry name" value="GAG PROTEIN"/>
    <property type="match status" value="1"/>
</dbReference>
<sequence>MSVPGGATAEGGDFDAELQDLLSRYNKSLGDLKEESPEAGAMGPAGVPDKGPCTPGELPFDVWHQHADQMVEEAPLTEEDKRSRLAECLMPPALTFYRKAVKELGPGTTASELLDQLTQAFGVACDGDDLFTLFRETYQENGEKPSAYLTRLEGRLDQALQFGDIDPADADRHRLNQFIRGCIFDNGLVGALQLRQRKLKPPGLLELLQEVRVEEGAEAARS</sequence>
<dbReference type="AlphaFoldDB" id="A0A2G8LPY8"/>
<evidence type="ECO:0000313" key="3">
    <source>
        <dbReference type="EMBL" id="PIK62323.1"/>
    </source>
</evidence>
<dbReference type="InterPro" id="IPR026523">
    <property type="entry name" value="PNMA"/>
</dbReference>
<keyword evidence="4" id="KW-1185">Reference proteome</keyword>
<proteinExistence type="predicted"/>
<evidence type="ECO:0000313" key="4">
    <source>
        <dbReference type="Proteomes" id="UP000230750"/>
    </source>
</evidence>
<dbReference type="Proteomes" id="UP000230750">
    <property type="component" value="Unassembled WGS sequence"/>
</dbReference>
<comment type="caution">
    <text evidence="3">The sequence shown here is derived from an EMBL/GenBank/DDBJ whole genome shotgun (WGS) entry which is preliminary data.</text>
</comment>
<dbReference type="EMBL" id="MRZV01000014">
    <property type="protein sequence ID" value="PIK62323.1"/>
    <property type="molecule type" value="Genomic_DNA"/>
</dbReference>
<feature type="region of interest" description="Disordered" evidence="1">
    <location>
        <begin position="27"/>
        <end position="58"/>
    </location>
</feature>
<dbReference type="InterPro" id="IPR048270">
    <property type="entry name" value="PNMA_C"/>
</dbReference>
<dbReference type="Pfam" id="PF14893">
    <property type="entry name" value="PNMA"/>
    <property type="match status" value="1"/>
</dbReference>
<evidence type="ECO:0000259" key="2">
    <source>
        <dbReference type="Pfam" id="PF14893"/>
    </source>
</evidence>
<dbReference type="STRING" id="307972.A0A2G8LPY8"/>
<reference evidence="3 4" key="1">
    <citation type="journal article" date="2017" name="PLoS Biol.">
        <title>The sea cucumber genome provides insights into morphological evolution and visceral regeneration.</title>
        <authorList>
            <person name="Zhang X."/>
            <person name="Sun L."/>
            <person name="Yuan J."/>
            <person name="Sun Y."/>
            <person name="Gao Y."/>
            <person name="Zhang L."/>
            <person name="Li S."/>
            <person name="Dai H."/>
            <person name="Hamel J.F."/>
            <person name="Liu C."/>
            <person name="Yu Y."/>
            <person name="Liu S."/>
            <person name="Lin W."/>
            <person name="Guo K."/>
            <person name="Jin S."/>
            <person name="Xu P."/>
            <person name="Storey K.B."/>
            <person name="Huan P."/>
            <person name="Zhang T."/>
            <person name="Zhou Y."/>
            <person name="Zhang J."/>
            <person name="Lin C."/>
            <person name="Li X."/>
            <person name="Xing L."/>
            <person name="Huo D."/>
            <person name="Sun M."/>
            <person name="Wang L."/>
            <person name="Mercier A."/>
            <person name="Li F."/>
            <person name="Yang H."/>
            <person name="Xiang J."/>
        </authorList>
    </citation>
    <scope>NUCLEOTIDE SEQUENCE [LARGE SCALE GENOMIC DNA]</scope>
    <source>
        <strain evidence="3">Shaxun</strain>
        <tissue evidence="3">Muscle</tissue>
    </source>
</reference>
<evidence type="ECO:0000256" key="1">
    <source>
        <dbReference type="SAM" id="MobiDB-lite"/>
    </source>
</evidence>